<feature type="coiled-coil region" evidence="7">
    <location>
        <begin position="2"/>
        <end position="36"/>
    </location>
</feature>
<keyword evidence="5" id="KW-0496">Mitochondrion</keyword>
<dbReference type="Proteomes" id="UP000027135">
    <property type="component" value="Unassembled WGS sequence"/>
</dbReference>
<dbReference type="GO" id="GO:0005739">
    <property type="term" value="C:mitochondrion"/>
    <property type="evidence" value="ECO:0007669"/>
    <property type="project" value="UniProtKB-SubCell"/>
</dbReference>
<comment type="subcellular location">
    <subcellularLocation>
        <location evidence="1">Mitochondrion</location>
    </subcellularLocation>
</comment>
<evidence type="ECO:0000256" key="7">
    <source>
        <dbReference type="SAM" id="Coils"/>
    </source>
</evidence>
<name>A0A067RIG9_ZOONE</name>
<reference evidence="8 9" key="1">
    <citation type="journal article" date="2014" name="Nat. Commun.">
        <title>Molecular traces of alternative social organization in a termite genome.</title>
        <authorList>
            <person name="Terrapon N."/>
            <person name="Li C."/>
            <person name="Robertson H.M."/>
            <person name="Ji L."/>
            <person name="Meng X."/>
            <person name="Booth W."/>
            <person name="Chen Z."/>
            <person name="Childers C.P."/>
            <person name="Glastad K.M."/>
            <person name="Gokhale K."/>
            <person name="Gowin J."/>
            <person name="Gronenberg W."/>
            <person name="Hermansen R.A."/>
            <person name="Hu H."/>
            <person name="Hunt B.G."/>
            <person name="Huylmans A.K."/>
            <person name="Khalil S.M."/>
            <person name="Mitchell R.D."/>
            <person name="Munoz-Torres M.C."/>
            <person name="Mustard J.A."/>
            <person name="Pan H."/>
            <person name="Reese J.T."/>
            <person name="Scharf M.E."/>
            <person name="Sun F."/>
            <person name="Vogel H."/>
            <person name="Xiao J."/>
            <person name="Yang W."/>
            <person name="Yang Z."/>
            <person name="Yang Z."/>
            <person name="Zhou J."/>
            <person name="Zhu J."/>
            <person name="Brent C.S."/>
            <person name="Elsik C.G."/>
            <person name="Goodisman M.A."/>
            <person name="Liberles D.A."/>
            <person name="Roe R.M."/>
            <person name="Vargo E.L."/>
            <person name="Vilcinskas A."/>
            <person name="Wang J."/>
            <person name="Bornberg-Bauer E."/>
            <person name="Korb J."/>
            <person name="Zhang G."/>
            <person name="Liebig J."/>
        </authorList>
    </citation>
    <scope>NUCLEOTIDE SEQUENCE [LARGE SCALE GENOMIC DNA]</scope>
    <source>
        <tissue evidence="8">Whole organism</tissue>
    </source>
</reference>
<evidence type="ECO:0000256" key="5">
    <source>
        <dbReference type="ARBA" id="ARBA00023128"/>
    </source>
</evidence>
<dbReference type="eggNOG" id="ENOG502S8MH">
    <property type="taxonomic scope" value="Eukaryota"/>
</dbReference>
<dbReference type="PANTHER" id="PTHR48417">
    <property type="entry name" value="ATP SYNTHASE F1 SUBUNIT EPSILON"/>
    <property type="match status" value="1"/>
</dbReference>
<dbReference type="OrthoDB" id="10045676at2759"/>
<dbReference type="PANTHER" id="PTHR48417:SF1">
    <property type="entry name" value="ATP SYNTHASE F1 SUBUNIT EPSILON"/>
    <property type="match status" value="1"/>
</dbReference>
<dbReference type="AlphaFoldDB" id="A0A067RIG9"/>
<dbReference type="GO" id="GO:0042030">
    <property type="term" value="F:ATPase inhibitor activity"/>
    <property type="evidence" value="ECO:0007669"/>
    <property type="project" value="InterPro"/>
</dbReference>
<dbReference type="InterPro" id="IPR007648">
    <property type="entry name" value="ATPase_inhibitor_mt"/>
</dbReference>
<accession>A0A067RIG9</accession>
<organism evidence="8 9">
    <name type="scientific">Zootermopsis nevadensis</name>
    <name type="common">Dampwood termite</name>
    <dbReference type="NCBI Taxonomy" id="136037"/>
    <lineage>
        <taxon>Eukaryota</taxon>
        <taxon>Metazoa</taxon>
        <taxon>Ecdysozoa</taxon>
        <taxon>Arthropoda</taxon>
        <taxon>Hexapoda</taxon>
        <taxon>Insecta</taxon>
        <taxon>Pterygota</taxon>
        <taxon>Neoptera</taxon>
        <taxon>Polyneoptera</taxon>
        <taxon>Dictyoptera</taxon>
        <taxon>Blattodea</taxon>
        <taxon>Blattoidea</taxon>
        <taxon>Termitoidae</taxon>
        <taxon>Termopsidae</taxon>
        <taxon>Zootermopsis</taxon>
    </lineage>
</organism>
<evidence type="ECO:0000313" key="8">
    <source>
        <dbReference type="EMBL" id="KDR23587.1"/>
    </source>
</evidence>
<protein>
    <recommendedName>
        <fullName evidence="6">ATP synthase F1 subunit epsilon</fullName>
    </recommendedName>
</protein>
<dbReference type="Gene3D" id="1.20.5.500">
    <property type="entry name" value="Single helix bin"/>
    <property type="match status" value="1"/>
</dbReference>
<proteinExistence type="inferred from homology"/>
<evidence type="ECO:0000256" key="2">
    <source>
        <dbReference type="ARBA" id="ARBA00010901"/>
    </source>
</evidence>
<keyword evidence="4 7" id="KW-0175">Coiled coil</keyword>
<keyword evidence="3" id="KW-0809">Transit peptide</keyword>
<evidence type="ECO:0000256" key="1">
    <source>
        <dbReference type="ARBA" id="ARBA00004173"/>
    </source>
</evidence>
<dbReference type="EMBL" id="KK852458">
    <property type="protein sequence ID" value="KDR23587.1"/>
    <property type="molecule type" value="Genomic_DNA"/>
</dbReference>
<evidence type="ECO:0000256" key="6">
    <source>
        <dbReference type="ARBA" id="ARBA00030036"/>
    </source>
</evidence>
<feature type="coiled-coil region" evidence="7">
    <location>
        <begin position="77"/>
        <end position="125"/>
    </location>
</feature>
<dbReference type="InParanoid" id="A0A067RIG9"/>
<evidence type="ECO:0000256" key="3">
    <source>
        <dbReference type="ARBA" id="ARBA00022946"/>
    </source>
</evidence>
<dbReference type="Pfam" id="PF04568">
    <property type="entry name" value="IATP"/>
    <property type="match status" value="1"/>
</dbReference>
<evidence type="ECO:0000313" key="9">
    <source>
        <dbReference type="Proteomes" id="UP000027135"/>
    </source>
</evidence>
<dbReference type="OMA" id="HIAIHRE"/>
<dbReference type="FunFam" id="1.20.5.500:FF:000007">
    <property type="entry name" value="ATPase inhibitor, putative"/>
    <property type="match status" value="1"/>
</dbReference>
<sequence length="128" mass="14749">MEKEHEIKLEILRIEKETAEINRDIARKQLLRLSQNRYYSSQLGDLGSGAGKGGGGGGSIREAGGAFGKIEAGREEEFFYKQQKEQLKKLKEDLKDEISFHEEQVKRHQEAIKRHKERVKDIESKSKH</sequence>
<gene>
    <name evidence="8" type="ORF">L798_12411</name>
</gene>
<dbReference type="SUPFAM" id="SSF64602">
    <property type="entry name" value="F1 ATPase inhibitor, IF1, C-terminal domain"/>
    <property type="match status" value="1"/>
</dbReference>
<keyword evidence="9" id="KW-1185">Reference proteome</keyword>
<evidence type="ECO:0000256" key="4">
    <source>
        <dbReference type="ARBA" id="ARBA00023054"/>
    </source>
</evidence>
<dbReference type="STRING" id="136037.A0A067RIG9"/>
<comment type="similarity">
    <text evidence="2">Belongs to the ATPase inhibitor family.</text>
</comment>